<keyword evidence="1" id="KW-1133">Transmembrane helix</keyword>
<feature type="transmembrane region" description="Helical" evidence="1">
    <location>
        <begin position="76"/>
        <end position="96"/>
    </location>
</feature>
<keyword evidence="1" id="KW-0472">Membrane</keyword>
<evidence type="ECO:0000256" key="1">
    <source>
        <dbReference type="SAM" id="Phobius"/>
    </source>
</evidence>
<organism evidence="2">
    <name type="scientific">bioreactor metagenome</name>
    <dbReference type="NCBI Taxonomy" id="1076179"/>
    <lineage>
        <taxon>unclassified sequences</taxon>
        <taxon>metagenomes</taxon>
        <taxon>ecological metagenomes</taxon>
    </lineage>
</organism>
<reference evidence="2" key="1">
    <citation type="submission" date="2019-08" db="EMBL/GenBank/DDBJ databases">
        <authorList>
            <person name="Kucharzyk K."/>
            <person name="Murdoch R.W."/>
            <person name="Higgins S."/>
            <person name="Loffler F."/>
        </authorList>
    </citation>
    <scope>NUCLEOTIDE SEQUENCE</scope>
</reference>
<keyword evidence="1" id="KW-0812">Transmembrane</keyword>
<dbReference type="AlphaFoldDB" id="A0A645JJ17"/>
<comment type="caution">
    <text evidence="2">The sequence shown here is derived from an EMBL/GenBank/DDBJ whole genome shotgun (WGS) entry which is preliminary data.</text>
</comment>
<accession>A0A645JJ17</accession>
<dbReference type="Pfam" id="PF09586">
    <property type="entry name" value="YfhO"/>
    <property type="match status" value="1"/>
</dbReference>
<dbReference type="InterPro" id="IPR018580">
    <property type="entry name" value="Uncharacterised_YfhO"/>
</dbReference>
<evidence type="ECO:0000313" key="2">
    <source>
        <dbReference type="EMBL" id="MPN63675.1"/>
    </source>
</evidence>
<proteinExistence type="predicted"/>
<dbReference type="PANTHER" id="PTHR38454">
    <property type="entry name" value="INTEGRAL MEMBRANE PROTEIN-RELATED"/>
    <property type="match status" value="1"/>
</dbReference>
<evidence type="ECO:0008006" key="3">
    <source>
        <dbReference type="Google" id="ProtNLM"/>
    </source>
</evidence>
<gene>
    <name evidence="2" type="ORF">SDC9_211440</name>
</gene>
<protein>
    <recommendedName>
        <fullName evidence="3">Bacterial membrane protein YfhO</fullName>
    </recommendedName>
</protein>
<dbReference type="PANTHER" id="PTHR38454:SF1">
    <property type="entry name" value="INTEGRAL MEMBRANE PROTEIN"/>
    <property type="match status" value="1"/>
</dbReference>
<name>A0A645JJ17_9ZZZZ</name>
<sequence>MPKQFFNPTDFTNNSISFNINLAEDAIVYFSIPYSDGWKITSNNTSVTPQLVNGGFVGLELKKGANEIHFNYTIPYFNIGLIISGIGLALGGLLLIKKLYKKH</sequence>
<dbReference type="EMBL" id="VSSQ01143440">
    <property type="protein sequence ID" value="MPN63675.1"/>
    <property type="molecule type" value="Genomic_DNA"/>
</dbReference>